<dbReference type="PANTHER" id="PTHR11157">
    <property type="entry name" value="FATTY ACID ACYL TRANSFERASE-RELATED"/>
    <property type="match status" value="1"/>
</dbReference>
<feature type="transmembrane region" description="Helical" evidence="10">
    <location>
        <begin position="339"/>
        <end position="358"/>
    </location>
</feature>
<dbReference type="GO" id="GO:0009922">
    <property type="term" value="F:fatty acid elongase activity"/>
    <property type="evidence" value="ECO:0007669"/>
    <property type="project" value="UniProtKB-EC"/>
</dbReference>
<accession>A0A310SPG0</accession>
<feature type="signal peptide" evidence="11">
    <location>
        <begin position="1"/>
        <end position="21"/>
    </location>
</feature>
<feature type="transmembrane region" description="Helical" evidence="10">
    <location>
        <begin position="227"/>
        <end position="244"/>
    </location>
</feature>
<comment type="similarity">
    <text evidence="10">Belongs to the ELO family.</text>
</comment>
<evidence type="ECO:0000256" key="10">
    <source>
        <dbReference type="RuleBase" id="RU361115"/>
    </source>
</evidence>
<comment type="catalytic activity">
    <reaction evidence="10">
        <text>a very-long-chain acyl-CoA + malonyl-CoA + H(+) = a very-long-chain 3-oxoacyl-CoA + CO2 + CoA</text>
        <dbReference type="Rhea" id="RHEA:32727"/>
        <dbReference type="ChEBI" id="CHEBI:15378"/>
        <dbReference type="ChEBI" id="CHEBI:16526"/>
        <dbReference type="ChEBI" id="CHEBI:57287"/>
        <dbReference type="ChEBI" id="CHEBI:57384"/>
        <dbReference type="ChEBI" id="CHEBI:90725"/>
        <dbReference type="ChEBI" id="CHEBI:90736"/>
        <dbReference type="EC" id="2.3.1.199"/>
    </reaction>
</comment>
<feature type="transmembrane region" description="Helical" evidence="10">
    <location>
        <begin position="275"/>
        <end position="293"/>
    </location>
</feature>
<dbReference type="PANTHER" id="PTHR11157:SF164">
    <property type="entry name" value="ELONGATION OF VERY LONG CHAIN FATTY ACIDS PROTEIN"/>
    <property type="match status" value="1"/>
</dbReference>
<dbReference type="EC" id="2.3.1.199" evidence="10"/>
<dbReference type="GO" id="GO:0030148">
    <property type="term" value="P:sphingolipid biosynthetic process"/>
    <property type="evidence" value="ECO:0007669"/>
    <property type="project" value="TreeGrafter"/>
</dbReference>
<evidence type="ECO:0000256" key="9">
    <source>
        <dbReference type="ARBA" id="ARBA00023160"/>
    </source>
</evidence>
<evidence type="ECO:0000256" key="4">
    <source>
        <dbReference type="ARBA" id="ARBA00022692"/>
    </source>
</evidence>
<evidence type="ECO:0000256" key="7">
    <source>
        <dbReference type="ARBA" id="ARBA00023098"/>
    </source>
</evidence>
<evidence type="ECO:0000313" key="12">
    <source>
        <dbReference type="EMBL" id="OAD57332.1"/>
    </source>
</evidence>
<feature type="transmembrane region" description="Helical" evidence="10">
    <location>
        <begin position="300"/>
        <end position="319"/>
    </location>
</feature>
<feature type="transmembrane region" description="Helical" evidence="10">
    <location>
        <begin position="423"/>
        <end position="441"/>
    </location>
</feature>
<feature type="chain" id="PRO_5016343513" description="Elongation of very long chain fatty acids protein" evidence="11">
    <location>
        <begin position="22"/>
        <end position="570"/>
    </location>
</feature>
<dbReference type="EMBL" id="KQ761605">
    <property type="protein sequence ID" value="OAD57332.1"/>
    <property type="molecule type" value="Genomic_DNA"/>
</dbReference>
<evidence type="ECO:0000256" key="3">
    <source>
        <dbReference type="ARBA" id="ARBA00022679"/>
    </source>
</evidence>
<feature type="transmembrane region" description="Helical" evidence="10">
    <location>
        <begin position="185"/>
        <end position="206"/>
    </location>
</feature>
<evidence type="ECO:0000256" key="8">
    <source>
        <dbReference type="ARBA" id="ARBA00023136"/>
    </source>
</evidence>
<dbReference type="Pfam" id="PF01151">
    <property type="entry name" value="ELO"/>
    <property type="match status" value="2"/>
</dbReference>
<organism evidence="12 13">
    <name type="scientific">Eufriesea mexicana</name>
    <dbReference type="NCBI Taxonomy" id="516756"/>
    <lineage>
        <taxon>Eukaryota</taxon>
        <taxon>Metazoa</taxon>
        <taxon>Ecdysozoa</taxon>
        <taxon>Arthropoda</taxon>
        <taxon>Hexapoda</taxon>
        <taxon>Insecta</taxon>
        <taxon>Pterygota</taxon>
        <taxon>Neoptera</taxon>
        <taxon>Endopterygota</taxon>
        <taxon>Hymenoptera</taxon>
        <taxon>Apocrita</taxon>
        <taxon>Aculeata</taxon>
        <taxon>Apoidea</taxon>
        <taxon>Anthophila</taxon>
        <taxon>Apidae</taxon>
        <taxon>Eufriesea</taxon>
    </lineage>
</organism>
<keyword evidence="9 10" id="KW-0275">Fatty acid biosynthesis</keyword>
<evidence type="ECO:0000256" key="2">
    <source>
        <dbReference type="ARBA" id="ARBA00022516"/>
    </source>
</evidence>
<comment type="caution">
    <text evidence="10">Lacks conserved residue(s) required for the propagation of feature annotation.</text>
</comment>
<name>A0A310SPG0_9HYME</name>
<dbReference type="InterPro" id="IPR002076">
    <property type="entry name" value="ELO_fam"/>
</dbReference>
<feature type="transmembrane region" description="Helical" evidence="10">
    <location>
        <begin position="461"/>
        <end position="481"/>
    </location>
</feature>
<keyword evidence="3 10" id="KW-0808">Transferase</keyword>
<evidence type="ECO:0000313" key="13">
    <source>
        <dbReference type="Proteomes" id="UP000250275"/>
    </source>
</evidence>
<dbReference type="GO" id="GO:0042761">
    <property type="term" value="P:very long-chain fatty acid biosynthetic process"/>
    <property type="evidence" value="ECO:0007669"/>
    <property type="project" value="TreeGrafter"/>
</dbReference>
<keyword evidence="6 10" id="KW-1133">Transmembrane helix</keyword>
<dbReference type="GO" id="GO:0019367">
    <property type="term" value="P:fatty acid elongation, saturated fatty acid"/>
    <property type="evidence" value="ECO:0007669"/>
    <property type="project" value="TreeGrafter"/>
</dbReference>
<sequence>MTCVARRLLIKFFIEAQFLLALHRVKLSVLTPDCKMENDNEASDIICAPKNLSIAEGENLVATPIILLLFSYLYFVLRCGPRFVKDRCCGPRTAMSQVKWRTVLCPYCQHPLTSIHSLSPKPPLGSHKKILRENSITKTPSASRPINNSAQETVYYRTLCSSTITRPASIKLDSKTFSGLTTSDWLLVKTPIPIILLFFSYLYFVLRCGPRFMKDRKPYKLNTFIRFYNIFQMVSNALIVYHIVDMGFHKLYIFDCIEPTYEDGTLSPRSDQLEYYILIVKIIDFTETFLFVLRKKQRQISFLHLYHHISTVFIFWYTIKYFKPGSTLTFSLYNSSVHVIMYTYYFLASFGPSMQNLLRGVKPLITVMQMANKRSYSRLGSDTLLVKYHFTNNAENFELPREQRRTAVTIMQERVGLTTSDWLLVKTPIPIILLFFSYLYFVLRCGPKFMKDRKPYKLNTFIRFYNIFQMVSNALIVYHIVDMGFHKLYIFNCIEPTYEDGSLSPRSVDGGGGMLEFIVNNETSCLDVISNDRSQPDQTTSTGTSYELIWKVLAHKSLLFISILPIPIPE</sequence>
<keyword evidence="13" id="KW-1185">Reference proteome</keyword>
<keyword evidence="7 10" id="KW-0443">Lipid metabolism</keyword>
<keyword evidence="2 10" id="KW-0444">Lipid biosynthesis</keyword>
<keyword evidence="8 10" id="KW-0472">Membrane</keyword>
<protein>
    <recommendedName>
        <fullName evidence="10">Elongation of very long chain fatty acids protein</fullName>
        <ecNumber evidence="10">2.3.1.199</ecNumber>
    </recommendedName>
    <alternativeName>
        <fullName evidence="10">Very-long-chain 3-oxoacyl-CoA synthase</fullName>
    </alternativeName>
</protein>
<dbReference type="AlphaFoldDB" id="A0A310SPG0"/>
<evidence type="ECO:0000256" key="5">
    <source>
        <dbReference type="ARBA" id="ARBA00022832"/>
    </source>
</evidence>
<evidence type="ECO:0000256" key="1">
    <source>
        <dbReference type="ARBA" id="ARBA00004141"/>
    </source>
</evidence>
<dbReference type="Proteomes" id="UP000250275">
    <property type="component" value="Unassembled WGS sequence"/>
</dbReference>
<evidence type="ECO:0000256" key="6">
    <source>
        <dbReference type="ARBA" id="ARBA00022989"/>
    </source>
</evidence>
<gene>
    <name evidence="12" type="ORF">WN48_02258</name>
</gene>
<evidence type="ECO:0000256" key="11">
    <source>
        <dbReference type="SAM" id="SignalP"/>
    </source>
</evidence>
<dbReference type="GO" id="GO:0005789">
    <property type="term" value="C:endoplasmic reticulum membrane"/>
    <property type="evidence" value="ECO:0007669"/>
    <property type="project" value="TreeGrafter"/>
</dbReference>
<keyword evidence="5 10" id="KW-0276">Fatty acid metabolism</keyword>
<dbReference type="GO" id="GO:0034626">
    <property type="term" value="P:fatty acid elongation, polyunsaturated fatty acid"/>
    <property type="evidence" value="ECO:0007669"/>
    <property type="project" value="TreeGrafter"/>
</dbReference>
<dbReference type="GO" id="GO:0034625">
    <property type="term" value="P:fatty acid elongation, monounsaturated fatty acid"/>
    <property type="evidence" value="ECO:0007669"/>
    <property type="project" value="TreeGrafter"/>
</dbReference>
<keyword evidence="11" id="KW-0732">Signal</keyword>
<comment type="subcellular location">
    <subcellularLocation>
        <location evidence="1">Membrane</location>
        <topology evidence="1">Multi-pass membrane protein</topology>
    </subcellularLocation>
</comment>
<keyword evidence="4 10" id="KW-0812">Transmembrane</keyword>
<dbReference type="OrthoDB" id="434092at2759"/>
<feature type="transmembrane region" description="Helical" evidence="10">
    <location>
        <begin position="60"/>
        <end position="77"/>
    </location>
</feature>
<reference evidence="12 13" key="1">
    <citation type="submission" date="2015-07" db="EMBL/GenBank/DDBJ databases">
        <title>The genome of Eufriesea mexicana.</title>
        <authorList>
            <person name="Pan H."/>
            <person name="Kapheim K."/>
        </authorList>
    </citation>
    <scope>NUCLEOTIDE SEQUENCE [LARGE SCALE GENOMIC DNA]</scope>
    <source>
        <strain evidence="12">0111107269</strain>
        <tissue evidence="12">Whole body</tissue>
    </source>
</reference>
<proteinExistence type="inferred from homology"/>